<dbReference type="Gene3D" id="3.50.30.10">
    <property type="entry name" value="Phosphohistidine domain"/>
    <property type="match status" value="1"/>
</dbReference>
<dbReference type="InterPro" id="IPR051549">
    <property type="entry name" value="PEP_Utilizing_Enz"/>
</dbReference>
<reference evidence="2 3" key="1">
    <citation type="submission" date="2022-11" db="EMBL/GenBank/DDBJ databases">
        <title>Minimal conservation of predation-associated metabolite biosynthetic gene clusters underscores biosynthetic potential of Myxococcota including descriptions for ten novel species: Archangium lansinium sp. nov., Myxococcus landrumus sp. nov., Nannocystis bai.</title>
        <authorList>
            <person name="Ahearne A."/>
            <person name="Stevens C."/>
            <person name="Dowd S."/>
        </authorList>
    </citation>
    <scope>NUCLEOTIDE SEQUENCE [LARGE SCALE GENOMIC DNA]</scope>
    <source>
        <strain evidence="2 3">RJM3</strain>
    </source>
</reference>
<dbReference type="SUPFAM" id="SSF56059">
    <property type="entry name" value="Glutathione synthetase ATP-binding domain-like"/>
    <property type="match status" value="1"/>
</dbReference>
<dbReference type="InterPro" id="IPR036637">
    <property type="entry name" value="Phosphohistidine_dom_sf"/>
</dbReference>
<gene>
    <name evidence="2" type="ORF">POL67_05880</name>
</gene>
<dbReference type="InterPro" id="IPR002192">
    <property type="entry name" value="PPDK_AMP/ATP-bd"/>
</dbReference>
<dbReference type="Gene3D" id="3.30.1490.20">
    <property type="entry name" value="ATP-grasp fold, A domain"/>
    <property type="match status" value="1"/>
</dbReference>
<dbReference type="Pfam" id="PF01326">
    <property type="entry name" value="PPDK_N"/>
    <property type="match status" value="1"/>
</dbReference>
<sequence length="607" mass="65085">MTAYVELGAGSVPERVGGKAAGLFRLRSLGVAVPDGFVVLAGEEPSEAEIAEALRALVERSGCVTVAVRSSGALEDGGARSLAGLFESELDVEATAARVLEAIARCRSSGRSMRAQAAKAAERLPAVIVQQMIHPQWSGLLFTRDPRDGVGAAVIEVVQGHLRNLVDGAAPELRVSLDEQGRQAVAARLGVDGLDALDKLARRAEQAVGGPTDVEWALVNHDVIALQARPITGLRGLRGEPGIELVPVDRAHAARLPDAVRRHDKVTLRLLAEELDIPISRGFVAVCQKPEAQHVAAVAEALRSWGELIAVLLVPFRWQDKIVRKFGAGNAAEACIRALIEELSGHDAWFAFLLKELQPTARTGIAVRREEGDVVVEIVHGHFISKGIADATTYRIGPGGVVRSVRLGKQATQAVVEHGNVREEPVDDPPELSPAERKQIFDIAQRLATHHPKAGIEFGYTPAGEFFLVDLYEGNAVAPRSLRDDVICEGRVVGRVQFVDHDPSAVRASIERHIHNTRSAASGGAGEPLILVARRPFHVLDEIVYAAPPGTLGMVFEEGSLLCHLAVVMREHGVPGFILPNVRQEVSDGDRVVLDVSPGFAPTLRKL</sequence>
<dbReference type="Gene3D" id="3.30.470.20">
    <property type="entry name" value="ATP-grasp fold, B domain"/>
    <property type="match status" value="1"/>
</dbReference>
<comment type="caution">
    <text evidence="2">The sequence shown here is derived from an EMBL/GenBank/DDBJ whole genome shotgun (WGS) entry which is preliminary data.</text>
</comment>
<dbReference type="Proteomes" id="UP001221411">
    <property type="component" value="Unassembled WGS sequence"/>
</dbReference>
<dbReference type="PANTHER" id="PTHR43615:SF1">
    <property type="entry name" value="PPDK_N DOMAIN-CONTAINING PROTEIN"/>
    <property type="match status" value="1"/>
</dbReference>
<evidence type="ECO:0000313" key="3">
    <source>
        <dbReference type="Proteomes" id="UP001221411"/>
    </source>
</evidence>
<dbReference type="RefSeq" id="WP_271916072.1">
    <property type="nucleotide sequence ID" value="NZ_JAQNDO010000001.1"/>
</dbReference>
<evidence type="ECO:0000313" key="2">
    <source>
        <dbReference type="EMBL" id="MDC0740866.1"/>
    </source>
</evidence>
<dbReference type="InterPro" id="IPR013815">
    <property type="entry name" value="ATP_grasp_subdomain_1"/>
</dbReference>
<dbReference type="PANTHER" id="PTHR43615">
    <property type="entry name" value="PHOSPHOENOLPYRUVATE SYNTHASE-RELATED"/>
    <property type="match status" value="1"/>
</dbReference>
<organism evidence="2 3">
    <name type="scientific">Polyangium mundeleinium</name>
    <dbReference type="NCBI Taxonomy" id="2995306"/>
    <lineage>
        <taxon>Bacteria</taxon>
        <taxon>Pseudomonadati</taxon>
        <taxon>Myxococcota</taxon>
        <taxon>Polyangia</taxon>
        <taxon>Polyangiales</taxon>
        <taxon>Polyangiaceae</taxon>
        <taxon>Polyangium</taxon>
    </lineage>
</organism>
<protein>
    <submittedName>
        <fullName evidence="2">PEP/pyruvate-binding domain-containing protein</fullName>
    </submittedName>
</protein>
<dbReference type="EMBL" id="JAQNDO010000001">
    <property type="protein sequence ID" value="MDC0740866.1"/>
    <property type="molecule type" value="Genomic_DNA"/>
</dbReference>
<feature type="domain" description="Pyruvate phosphate dikinase AMP/ATP-binding" evidence="1">
    <location>
        <begin position="47"/>
        <end position="188"/>
    </location>
</feature>
<accession>A0ABT5EGB5</accession>
<keyword evidence="3" id="KW-1185">Reference proteome</keyword>
<dbReference type="SUPFAM" id="SSF52009">
    <property type="entry name" value="Phosphohistidine domain"/>
    <property type="match status" value="1"/>
</dbReference>
<name>A0ABT5EGB5_9BACT</name>
<evidence type="ECO:0000259" key="1">
    <source>
        <dbReference type="Pfam" id="PF01326"/>
    </source>
</evidence>
<proteinExistence type="predicted"/>